<evidence type="ECO:0000256" key="8">
    <source>
        <dbReference type="SAM" id="MobiDB-lite"/>
    </source>
</evidence>
<dbReference type="InterPro" id="IPR018044">
    <property type="entry name" value="Peptidase_S11"/>
</dbReference>
<dbReference type="Proteomes" id="UP001589707">
    <property type="component" value="Unassembled WGS sequence"/>
</dbReference>
<keyword evidence="2" id="KW-0732">Signal</keyword>
<keyword evidence="12" id="KW-1185">Reference proteome</keyword>
<dbReference type="EC" id="3.4.-.-" evidence="11"/>
<feature type="transmembrane region" description="Helical" evidence="9">
    <location>
        <begin position="382"/>
        <end position="404"/>
    </location>
</feature>
<organism evidence="11 12">
    <name type="scientific">Brevibacterium otitidis</name>
    <dbReference type="NCBI Taxonomy" id="53364"/>
    <lineage>
        <taxon>Bacteria</taxon>
        <taxon>Bacillati</taxon>
        <taxon>Actinomycetota</taxon>
        <taxon>Actinomycetes</taxon>
        <taxon>Micrococcales</taxon>
        <taxon>Brevibacteriaceae</taxon>
        <taxon>Brevibacterium</taxon>
    </lineage>
</organism>
<dbReference type="EMBL" id="JBHMAU010000075">
    <property type="protein sequence ID" value="MFB9777339.1"/>
    <property type="molecule type" value="Genomic_DNA"/>
</dbReference>
<keyword evidence="9" id="KW-0472">Membrane</keyword>
<evidence type="ECO:0000313" key="12">
    <source>
        <dbReference type="Proteomes" id="UP001589707"/>
    </source>
</evidence>
<keyword evidence="11" id="KW-0645">Protease</keyword>
<dbReference type="PRINTS" id="PR00725">
    <property type="entry name" value="DADACBPTASE1"/>
</dbReference>
<evidence type="ECO:0000313" key="11">
    <source>
        <dbReference type="EMBL" id="MFB9777339.1"/>
    </source>
</evidence>
<keyword evidence="9" id="KW-1133">Transmembrane helix</keyword>
<evidence type="ECO:0000256" key="2">
    <source>
        <dbReference type="ARBA" id="ARBA00022729"/>
    </source>
</evidence>
<accession>A0ABV5X4R2</accession>
<dbReference type="InterPro" id="IPR000871">
    <property type="entry name" value="Beta-lactam_class-A"/>
</dbReference>
<evidence type="ECO:0000259" key="10">
    <source>
        <dbReference type="Pfam" id="PF00768"/>
    </source>
</evidence>
<keyword evidence="9" id="KW-0812">Transmembrane</keyword>
<evidence type="ECO:0000256" key="6">
    <source>
        <dbReference type="ARBA" id="ARBA00023316"/>
    </source>
</evidence>
<gene>
    <name evidence="11" type="ORF">ACFFN1_13175</name>
</gene>
<dbReference type="PANTHER" id="PTHR35333">
    <property type="entry name" value="BETA-LACTAMASE"/>
    <property type="match status" value="1"/>
</dbReference>
<feature type="domain" description="Peptidase S11 D-alanyl-D-alanine carboxypeptidase A N-terminal" evidence="10">
    <location>
        <begin position="82"/>
        <end position="311"/>
    </location>
</feature>
<evidence type="ECO:0000256" key="9">
    <source>
        <dbReference type="SAM" id="Phobius"/>
    </source>
</evidence>
<dbReference type="InterPro" id="IPR012338">
    <property type="entry name" value="Beta-lactam/transpept-like"/>
</dbReference>
<name>A0ABV5X4R2_9MICO</name>
<keyword evidence="5" id="KW-0573">Peptidoglycan synthesis</keyword>
<sequence length="417" mass="43525">MSRSTPFATRPARRRSRLVARLGAGIAAGILAGATAITPSGLLAAQPAPAPAASAVDILAQPEASPEESLYERPVIEDGAPAPEPRASAWVVGDLDSGEIFSSHDVDRQLAPASVIKLLTALALVDVLDDPDEKYEAVFEDMTVDGTKVGLVQKNEYTIDQLFHAMLMSSANDAAHALGNAAGGQEKAVKLMAAKAEELQLTGTVPKNTSGLDADGQVTTVHDLLKIAHAFLDNEYLMSIVQKTEYSMPGGVNPETKEKFAGYPIQDHTRIVGRVDGGLGLKNGYTVKSKGSFVAVVERDGRTYASAILHSDNSTREAAVDLIDWAFAQSEPEAETTVALTPEPTEEPSPEATDTAAAQSAGDPSGEETTGAEAAAGTAMSLPALLIGSALAVLAAGAAAFVMLRRRERQRQAAASE</sequence>
<dbReference type="GO" id="GO:0004180">
    <property type="term" value="F:carboxypeptidase activity"/>
    <property type="evidence" value="ECO:0007669"/>
    <property type="project" value="UniProtKB-KW"/>
</dbReference>
<evidence type="ECO:0000256" key="5">
    <source>
        <dbReference type="ARBA" id="ARBA00022984"/>
    </source>
</evidence>
<dbReference type="Gene3D" id="3.40.710.10">
    <property type="entry name" value="DD-peptidase/beta-lactamase superfamily"/>
    <property type="match status" value="1"/>
</dbReference>
<dbReference type="RefSeq" id="WP_376841271.1">
    <property type="nucleotide sequence ID" value="NZ_JBHMAU010000075.1"/>
</dbReference>
<keyword evidence="6" id="KW-0961">Cell wall biogenesis/degradation</keyword>
<reference evidence="11 12" key="1">
    <citation type="submission" date="2024-09" db="EMBL/GenBank/DDBJ databases">
        <authorList>
            <person name="Sun Q."/>
            <person name="Mori K."/>
        </authorList>
    </citation>
    <scope>NUCLEOTIDE SEQUENCE [LARGE SCALE GENOMIC DNA]</scope>
    <source>
        <strain evidence="11 12">JCM 11683</strain>
    </source>
</reference>
<dbReference type="InterPro" id="IPR001967">
    <property type="entry name" value="Peptidase_S11_N"/>
</dbReference>
<dbReference type="SUPFAM" id="SSF56601">
    <property type="entry name" value="beta-lactamase/transpeptidase-like"/>
    <property type="match status" value="1"/>
</dbReference>
<keyword evidence="11" id="KW-0121">Carboxypeptidase</keyword>
<dbReference type="Pfam" id="PF00768">
    <property type="entry name" value="Peptidase_S11"/>
    <property type="match status" value="1"/>
</dbReference>
<keyword evidence="3 11" id="KW-0378">Hydrolase</keyword>
<comment type="similarity">
    <text evidence="1 7">Belongs to the peptidase S11 family.</text>
</comment>
<evidence type="ECO:0000256" key="7">
    <source>
        <dbReference type="RuleBase" id="RU004016"/>
    </source>
</evidence>
<keyword evidence="4" id="KW-0133">Cell shape</keyword>
<dbReference type="PANTHER" id="PTHR35333:SF3">
    <property type="entry name" value="BETA-LACTAMASE-TYPE TRANSPEPTIDASE FOLD CONTAINING PROTEIN"/>
    <property type="match status" value="1"/>
</dbReference>
<evidence type="ECO:0000256" key="1">
    <source>
        <dbReference type="ARBA" id="ARBA00007164"/>
    </source>
</evidence>
<evidence type="ECO:0000256" key="3">
    <source>
        <dbReference type="ARBA" id="ARBA00022801"/>
    </source>
</evidence>
<feature type="region of interest" description="Disordered" evidence="8">
    <location>
        <begin position="333"/>
        <end position="373"/>
    </location>
</feature>
<evidence type="ECO:0000256" key="4">
    <source>
        <dbReference type="ARBA" id="ARBA00022960"/>
    </source>
</evidence>
<proteinExistence type="inferred from homology"/>
<protein>
    <submittedName>
        <fullName evidence="11">D-alanyl-D-alanine carboxypeptidase family protein</fullName>
        <ecNumber evidence="11">3.4.-.-</ecNumber>
    </submittedName>
</protein>
<comment type="caution">
    <text evidence="11">The sequence shown here is derived from an EMBL/GenBank/DDBJ whole genome shotgun (WGS) entry which is preliminary data.</text>
</comment>